<evidence type="ECO:0000313" key="10">
    <source>
        <dbReference type="Proteomes" id="UP000185696"/>
    </source>
</evidence>
<dbReference type="Gene3D" id="3.50.30.30">
    <property type="match status" value="1"/>
</dbReference>
<organism evidence="9 10">
    <name type="scientific">Actinophytocola xinjiangensis</name>
    <dbReference type="NCBI Taxonomy" id="485602"/>
    <lineage>
        <taxon>Bacteria</taxon>
        <taxon>Bacillati</taxon>
        <taxon>Actinomycetota</taxon>
        <taxon>Actinomycetes</taxon>
        <taxon>Pseudonocardiales</taxon>
        <taxon>Pseudonocardiaceae</taxon>
    </lineage>
</organism>
<evidence type="ECO:0000256" key="3">
    <source>
        <dbReference type="ARBA" id="ARBA00022801"/>
    </source>
</evidence>
<keyword evidence="7" id="KW-0732">Signal</keyword>
<feature type="active site" description="Charge relay system" evidence="5 6">
    <location>
        <position position="426"/>
    </location>
</feature>
<accession>A0A7Z1AZ93</accession>
<dbReference type="GO" id="GO:0006508">
    <property type="term" value="P:proteolysis"/>
    <property type="evidence" value="ECO:0007669"/>
    <property type="project" value="UniProtKB-KW"/>
</dbReference>
<keyword evidence="10" id="KW-1185">Reference proteome</keyword>
<gene>
    <name evidence="9" type="ORF">BLA60_17465</name>
</gene>
<evidence type="ECO:0000313" key="9">
    <source>
        <dbReference type="EMBL" id="OLF10309.1"/>
    </source>
</evidence>
<comment type="caution">
    <text evidence="9">The sequence shown here is derived from an EMBL/GenBank/DDBJ whole genome shotgun (WGS) entry which is preliminary data.</text>
</comment>
<dbReference type="InterPro" id="IPR046450">
    <property type="entry name" value="PA_dom_sf"/>
</dbReference>
<dbReference type="PANTHER" id="PTHR43399">
    <property type="entry name" value="SUBTILISIN-RELATED"/>
    <property type="match status" value="1"/>
</dbReference>
<dbReference type="InterPro" id="IPR036852">
    <property type="entry name" value="Peptidase_S8/S53_dom_sf"/>
</dbReference>
<feature type="signal peptide" evidence="7">
    <location>
        <begin position="1"/>
        <end position="26"/>
    </location>
</feature>
<evidence type="ECO:0000259" key="8">
    <source>
        <dbReference type="Pfam" id="PF00082"/>
    </source>
</evidence>
<dbReference type="PRINTS" id="PR00723">
    <property type="entry name" value="SUBTILISIN"/>
</dbReference>
<dbReference type="Gene3D" id="3.40.50.200">
    <property type="entry name" value="Peptidase S8/S53 domain"/>
    <property type="match status" value="1"/>
</dbReference>
<keyword evidence="3 6" id="KW-0378">Hydrolase</keyword>
<dbReference type="PROSITE" id="PS51892">
    <property type="entry name" value="SUBTILASE"/>
    <property type="match status" value="1"/>
</dbReference>
<reference evidence="9 10" key="1">
    <citation type="submission" date="2016-12" db="EMBL/GenBank/DDBJ databases">
        <title>The draft genome sequence of Actinophytocola xinjiangensis.</title>
        <authorList>
            <person name="Wang W."/>
            <person name="Yuan L."/>
        </authorList>
    </citation>
    <scope>NUCLEOTIDE SEQUENCE [LARGE SCALE GENOMIC DNA]</scope>
    <source>
        <strain evidence="9 10">CGMCC 4.4663</strain>
    </source>
</reference>
<sequence>MQWRSRVLVMAVCGALTLTGTQVASAAPEPGDTPPRPETVHHTITLVTGDVVLLEQLPGGRRAATVTPGPGRESVTFLQEEVDGALSVIPSDVMTQVVDGRLDPALFNVDELIAQGYTDEQRRTLPLILTYGTELSTASAPAAATLGPTLTSIGARAVQADRTKAATFWKSVQGGGVDHIALDRRVRASLDRSVAQIGAPQAWEAGFDGTGTTVAVLDTGYDAEHPDLRGVVTQARNFSTSPDTGDRFGHGTHVAATVAGTGDGSDGARKGVAPGADVLVGKVLGDDGFGQESWVMAGMEWAAESGADVVNMSLGGSGDGTDPLSRAVDALTERTGTLFVVSAGNNGEQGLGTVGSPGNATAALTVGAVDRDDVLAPFSSKGPRTSDLAVKPDITAPGVDIVAARAAGTSMGTPVDDLYTAASGTSMAAPHVAGAAAILAQRHPDWTGPRLKDALASTSLAQADRSVYEHGGGRVDVARAVSQGVYATGTLDLGEVDEDGGPVSGEVEYTNLTDGDLTLALDLDVRSLGGADSGDGVRIEQSTVEVPAGGSATVPVIADPAALDGGVHGGRLTATAGDVVVHTALGANEAVPTHKLTIRASGRDGGHTFTPYVSVYGQDSRYDVRKYIYDGQSVTVDVPEGVNYLTAMVSTQHDETSHIFMDPELEVTGDMTYVLDIEKTVQAKVETPKPATQQGSLSYYAYRKFGQRTITSTVQKWDGTREVWVTPAKRPAEGELEFGVRWSLRAPQLSATTTTGPKVTVLPRYGTGDTPLMDGTVTHELVSAGYGTVEEFAAGDFRDAIALIDPPKPGEWHDVHEMARRAADAGAAMVIIIKESPDTRYPDELTRSDVTPADGPPVLLVTDVRLGEGQALLAALDRGPVSLKVTGTPSSPYLYDVMQVENGEIPNEVVHRVNRRTSAVVSSAYHEPGGAPKLKEQWFAWRPWQATTFGQFQRSVDSSVREEWITADDTVWQHRVRHFNSWGSNFPLQNGITHEARTYRPGERVRESWFAPVVRPAIPTGVAGLTSTRTDDTLTVRIPEFVDSGAGHYGFAESSTIGNPSADEVSARFYRDGELVTEAPDAWRQFPASPDPATYRLELSTARTTPEWEFATRTETAWTFQSRRGADGALLPLPQVDYQVDADLANQLRAGSWTTIGLTTRHQDGLNGPRTRSVSAWVSYDDGETWTKVWVLGWGSRYTATFMHPPRSRTNGFVTLRVLAQDTAGNAIDQTVVRAYGLR</sequence>
<dbReference type="InterPro" id="IPR051048">
    <property type="entry name" value="Peptidase_S8/S53_subtilisin"/>
</dbReference>
<feature type="active site" description="Charge relay system" evidence="5 6">
    <location>
        <position position="218"/>
    </location>
</feature>
<name>A0A7Z1AZ93_9PSEU</name>
<dbReference type="InterPro" id="IPR023828">
    <property type="entry name" value="Peptidase_S8_Ser-AS"/>
</dbReference>
<keyword evidence="2 6" id="KW-0645">Protease</keyword>
<evidence type="ECO:0000256" key="2">
    <source>
        <dbReference type="ARBA" id="ARBA00022670"/>
    </source>
</evidence>
<evidence type="ECO:0000256" key="4">
    <source>
        <dbReference type="ARBA" id="ARBA00022825"/>
    </source>
</evidence>
<dbReference type="PANTHER" id="PTHR43399:SF4">
    <property type="entry name" value="CELL WALL-ASSOCIATED PROTEASE"/>
    <property type="match status" value="1"/>
</dbReference>
<dbReference type="InterPro" id="IPR000209">
    <property type="entry name" value="Peptidase_S8/S53_dom"/>
</dbReference>
<feature type="domain" description="Peptidase S8/S53" evidence="8">
    <location>
        <begin position="209"/>
        <end position="460"/>
    </location>
</feature>
<protein>
    <recommendedName>
        <fullName evidence="8">Peptidase S8/S53 domain-containing protein</fullName>
    </recommendedName>
</protein>
<feature type="chain" id="PRO_5031543105" description="Peptidase S8/S53 domain-containing protein" evidence="7">
    <location>
        <begin position="27"/>
        <end position="1239"/>
    </location>
</feature>
<dbReference type="Pfam" id="PF00082">
    <property type="entry name" value="Peptidase_S8"/>
    <property type="match status" value="1"/>
</dbReference>
<keyword evidence="4 6" id="KW-0720">Serine protease</keyword>
<dbReference type="GO" id="GO:0004252">
    <property type="term" value="F:serine-type endopeptidase activity"/>
    <property type="evidence" value="ECO:0007669"/>
    <property type="project" value="UniProtKB-UniRule"/>
</dbReference>
<dbReference type="EMBL" id="MSIF01000007">
    <property type="protein sequence ID" value="OLF10309.1"/>
    <property type="molecule type" value="Genomic_DNA"/>
</dbReference>
<dbReference type="AlphaFoldDB" id="A0A7Z1AZ93"/>
<dbReference type="OrthoDB" id="9795680at2"/>
<dbReference type="PROSITE" id="PS00138">
    <property type="entry name" value="SUBTILASE_SER"/>
    <property type="match status" value="1"/>
</dbReference>
<dbReference type="InterPro" id="IPR015500">
    <property type="entry name" value="Peptidase_S8_subtilisin-rel"/>
</dbReference>
<dbReference type="RefSeq" id="WP_075134028.1">
    <property type="nucleotide sequence ID" value="NZ_MSIF01000007.1"/>
</dbReference>
<dbReference type="SUPFAM" id="SSF52743">
    <property type="entry name" value="Subtilisin-like"/>
    <property type="match status" value="1"/>
</dbReference>
<proteinExistence type="inferred from homology"/>
<evidence type="ECO:0000256" key="7">
    <source>
        <dbReference type="SAM" id="SignalP"/>
    </source>
</evidence>
<evidence type="ECO:0000256" key="1">
    <source>
        <dbReference type="ARBA" id="ARBA00011073"/>
    </source>
</evidence>
<dbReference type="SUPFAM" id="SSF52025">
    <property type="entry name" value="PA domain"/>
    <property type="match status" value="1"/>
</dbReference>
<comment type="similarity">
    <text evidence="1 6">Belongs to the peptidase S8 family.</text>
</comment>
<evidence type="ECO:0000256" key="5">
    <source>
        <dbReference type="PIRSR" id="PIRSR615500-1"/>
    </source>
</evidence>
<evidence type="ECO:0000256" key="6">
    <source>
        <dbReference type="PROSITE-ProRule" id="PRU01240"/>
    </source>
</evidence>
<dbReference type="Proteomes" id="UP000185696">
    <property type="component" value="Unassembled WGS sequence"/>
</dbReference>
<feature type="active site" description="Charge relay system" evidence="5 6">
    <location>
        <position position="250"/>
    </location>
</feature>